<feature type="region of interest" description="Disordered" evidence="1">
    <location>
        <begin position="188"/>
        <end position="207"/>
    </location>
</feature>
<name>G4TFL2_SERID</name>
<dbReference type="InParanoid" id="G4TFL2"/>
<gene>
    <name evidence="2" type="ORF">PIIN_04024</name>
</gene>
<feature type="compositionally biased region" description="Basic and acidic residues" evidence="1">
    <location>
        <begin position="188"/>
        <end position="197"/>
    </location>
</feature>
<feature type="compositionally biased region" description="Polar residues" evidence="1">
    <location>
        <begin position="198"/>
        <end position="207"/>
    </location>
</feature>
<dbReference type="Proteomes" id="UP000007148">
    <property type="component" value="Unassembled WGS sequence"/>
</dbReference>
<accession>G4TFL2</accession>
<evidence type="ECO:0000313" key="2">
    <source>
        <dbReference type="EMBL" id="CCA70084.1"/>
    </source>
</evidence>
<comment type="caution">
    <text evidence="2">The sequence shown here is derived from an EMBL/GenBank/DDBJ whole genome shotgun (WGS) entry which is preliminary data.</text>
</comment>
<dbReference type="HOGENOM" id="CLU_1326835_0_0_1"/>
<evidence type="ECO:0000313" key="3">
    <source>
        <dbReference type="Proteomes" id="UP000007148"/>
    </source>
</evidence>
<keyword evidence="3" id="KW-1185">Reference proteome</keyword>
<sequence>MQFTAIRLPNTVPKVATLKIQHTTSSYCNNQRLSQLLKMIPNVNEIIKRPHDQYCTGGLHRRSSVWVGASHFTSASRIVGTKGNQSTHAEICDYHDGGIAHCSAPALTRQLSEFGGKKLMSFELPVPTYHVRGMNGCFLPRGTTHTTTLFEGTLRSKAMVYLFTPAGGRSSISQPSFLLDREARHEVNRNDTDREDSQSISLRTAFA</sequence>
<evidence type="ECO:0000256" key="1">
    <source>
        <dbReference type="SAM" id="MobiDB-lite"/>
    </source>
</evidence>
<proteinExistence type="predicted"/>
<dbReference type="EMBL" id="CAFZ01000072">
    <property type="protein sequence ID" value="CCA70084.1"/>
    <property type="molecule type" value="Genomic_DNA"/>
</dbReference>
<reference evidence="2 3" key="1">
    <citation type="journal article" date="2011" name="PLoS Pathog.">
        <title>Endophytic Life Strategies Decoded by Genome and Transcriptome Analyses of the Mutualistic Root Symbiont Piriformospora indica.</title>
        <authorList>
            <person name="Zuccaro A."/>
            <person name="Lahrmann U."/>
            <person name="Guldener U."/>
            <person name="Langen G."/>
            <person name="Pfiffi S."/>
            <person name="Biedenkopf D."/>
            <person name="Wong P."/>
            <person name="Samans B."/>
            <person name="Grimm C."/>
            <person name="Basiewicz M."/>
            <person name="Murat C."/>
            <person name="Martin F."/>
            <person name="Kogel K.H."/>
        </authorList>
    </citation>
    <scope>NUCLEOTIDE SEQUENCE [LARGE SCALE GENOMIC DNA]</scope>
    <source>
        <strain evidence="2 3">DSM 11827</strain>
    </source>
</reference>
<dbReference type="AlphaFoldDB" id="G4TFL2"/>
<organism evidence="2 3">
    <name type="scientific">Serendipita indica (strain DSM 11827)</name>
    <name type="common">Root endophyte fungus</name>
    <name type="synonym">Piriformospora indica</name>
    <dbReference type="NCBI Taxonomy" id="1109443"/>
    <lineage>
        <taxon>Eukaryota</taxon>
        <taxon>Fungi</taxon>
        <taxon>Dikarya</taxon>
        <taxon>Basidiomycota</taxon>
        <taxon>Agaricomycotina</taxon>
        <taxon>Agaricomycetes</taxon>
        <taxon>Sebacinales</taxon>
        <taxon>Serendipitaceae</taxon>
        <taxon>Serendipita</taxon>
    </lineage>
</organism>
<protein>
    <submittedName>
        <fullName evidence="2">Uncharacterized protein</fullName>
    </submittedName>
</protein>